<name>G9EQR2_9GAMM</name>
<dbReference type="Proteomes" id="UP000002770">
    <property type="component" value="Unassembled WGS sequence"/>
</dbReference>
<dbReference type="AlphaFoldDB" id="G9EQR2"/>
<organism evidence="1 2">
    <name type="scientific">Legionella drancourtii LLAP12</name>
    <dbReference type="NCBI Taxonomy" id="658187"/>
    <lineage>
        <taxon>Bacteria</taxon>
        <taxon>Pseudomonadati</taxon>
        <taxon>Pseudomonadota</taxon>
        <taxon>Gammaproteobacteria</taxon>
        <taxon>Legionellales</taxon>
        <taxon>Legionellaceae</taxon>
        <taxon>Legionella</taxon>
    </lineage>
</organism>
<reference evidence="1 2" key="1">
    <citation type="journal article" date="2011" name="BMC Genomics">
        <title>Insight into cross-talk between intra-amoebal pathogens.</title>
        <authorList>
            <person name="Gimenez G."/>
            <person name="Bertelli C."/>
            <person name="Moliner C."/>
            <person name="Robert C."/>
            <person name="Raoult D."/>
            <person name="Fournier P.E."/>
            <person name="Greub G."/>
        </authorList>
    </citation>
    <scope>NUCLEOTIDE SEQUENCE [LARGE SCALE GENOMIC DNA]</scope>
    <source>
        <strain evidence="1 2">LLAP12</strain>
    </source>
</reference>
<dbReference type="InParanoid" id="G9EQR2"/>
<evidence type="ECO:0000313" key="1">
    <source>
        <dbReference type="EMBL" id="EHL30283.1"/>
    </source>
</evidence>
<keyword evidence="2" id="KW-1185">Reference proteome</keyword>
<evidence type="ECO:0000313" key="2">
    <source>
        <dbReference type="Proteomes" id="UP000002770"/>
    </source>
</evidence>
<dbReference type="STRING" id="658187.LDG_7614"/>
<proteinExistence type="predicted"/>
<sequence>MPALQQGKIPFAVSYSIFPEVGLRAQINAPKIKMQENLEKSI</sequence>
<accession>G9EQR2</accession>
<dbReference type="EMBL" id="JH413832">
    <property type="protein sequence ID" value="EHL30283.1"/>
    <property type="molecule type" value="Genomic_DNA"/>
</dbReference>
<protein>
    <submittedName>
        <fullName evidence="1">Uncharacterized protein</fullName>
    </submittedName>
</protein>
<dbReference type="HOGENOM" id="CLU_3253439_0_0_6"/>
<gene>
    <name evidence="1" type="ORF">LDG_7614</name>
</gene>